<organism evidence="2 3">
    <name type="scientific">Leptospira santarosai serovar Shermani str. LT 821</name>
    <dbReference type="NCBI Taxonomy" id="758847"/>
    <lineage>
        <taxon>Bacteria</taxon>
        <taxon>Pseudomonadati</taxon>
        <taxon>Spirochaetota</taxon>
        <taxon>Spirochaetia</taxon>
        <taxon>Leptospirales</taxon>
        <taxon>Leptospiraceae</taxon>
        <taxon>Leptospira</taxon>
    </lineage>
</organism>
<dbReference type="KEGG" id="lst:LSS_20700"/>
<name>A0A097ES76_9LEPT</name>
<protein>
    <submittedName>
        <fullName evidence="2">Uncharacterized protein</fullName>
    </submittedName>
</protein>
<evidence type="ECO:0000313" key="3">
    <source>
        <dbReference type="Proteomes" id="UP000035800"/>
    </source>
</evidence>
<keyword evidence="1" id="KW-1133">Transmembrane helix</keyword>
<evidence type="ECO:0000256" key="1">
    <source>
        <dbReference type="SAM" id="Phobius"/>
    </source>
</evidence>
<dbReference type="EMBL" id="CP006694">
    <property type="protein sequence ID" value="AIT10792.1"/>
    <property type="molecule type" value="Genomic_DNA"/>
</dbReference>
<evidence type="ECO:0000313" key="2">
    <source>
        <dbReference type="EMBL" id="AIT10792.1"/>
    </source>
</evidence>
<keyword evidence="1" id="KW-0812">Transmembrane</keyword>
<feature type="transmembrane region" description="Helical" evidence="1">
    <location>
        <begin position="48"/>
        <end position="64"/>
    </location>
</feature>
<accession>A0A097ES76</accession>
<keyword evidence="1" id="KW-0472">Membrane</keyword>
<gene>
    <name evidence="2" type="ORF">LSS_20700</name>
</gene>
<sequence length="68" mass="8133">MLFSQTPFYSGVFYFFGLYKTECFKKWEFPQITSFRKMNFPFVIGRKAMFHAGIFLKIAIFGFYRGSL</sequence>
<proteinExistence type="predicted"/>
<reference evidence="2 3" key="1">
    <citation type="journal article" date="2012" name="Gene">
        <title>Sequence of Leptospira santarosai serovar Shermani genome and prediction of virulence-associated genes.</title>
        <authorList>
            <person name="Chou L.F."/>
            <person name="Chen Y.T."/>
            <person name="Lu C.W."/>
            <person name="Ko Y.C."/>
            <person name="Tang C.Y."/>
            <person name="Pan M.J."/>
            <person name="Tian Y.C."/>
            <person name="Chiu C.H."/>
            <person name="Hung C.C."/>
            <person name="Yang C.W."/>
        </authorList>
    </citation>
    <scope>NUCLEOTIDE SEQUENCE [LARGE SCALE GENOMIC DNA]</scope>
    <source>
        <strain evidence="2">LT 821</strain>
    </source>
</reference>
<dbReference type="AlphaFoldDB" id="A0A097ES76"/>
<reference evidence="2 3" key="2">
    <citation type="journal article" date="2014" name="Emerg. Microbes Infect.">
        <title>Potential impact on kidney infection: a whole-genome analysis of Leptospira santarosai serovar Shermani.</title>
        <authorList>
            <person name="Chou L.F."/>
            <person name="Chen T.W."/>
            <person name="Ko Y.C."/>
            <person name="Pan M.J."/>
            <person name="Tian Y.C."/>
            <person name="Chiu C.H."/>
            <person name="Tang P."/>
            <person name="Hung C.C."/>
            <person name="Yang C.W."/>
        </authorList>
    </citation>
    <scope>NUCLEOTIDE SEQUENCE</scope>
    <source>
        <strain evidence="2 3">LT 821</strain>
    </source>
</reference>
<dbReference type="Proteomes" id="UP000035800">
    <property type="component" value="Chromosome I"/>
</dbReference>
<dbReference type="STRING" id="758847.LSS_20700"/>